<dbReference type="InterPro" id="IPR012675">
    <property type="entry name" value="Beta-grasp_dom_sf"/>
</dbReference>
<name>A4BNQ5_9GAMM</name>
<gene>
    <name evidence="1" type="ORF">NB231_10388</name>
</gene>
<dbReference type="AlphaFoldDB" id="A4BNQ5"/>
<proteinExistence type="predicted"/>
<reference evidence="1 2" key="1">
    <citation type="submission" date="2006-02" db="EMBL/GenBank/DDBJ databases">
        <authorList>
            <person name="Waterbury J."/>
            <person name="Ferriera S."/>
            <person name="Johnson J."/>
            <person name="Kravitz S."/>
            <person name="Halpern A."/>
            <person name="Remington K."/>
            <person name="Beeson K."/>
            <person name="Tran B."/>
            <person name="Rogers Y.-H."/>
            <person name="Friedman R."/>
            <person name="Venter J.C."/>
        </authorList>
    </citation>
    <scope>NUCLEOTIDE SEQUENCE [LARGE SCALE GENOMIC DNA]</scope>
    <source>
        <strain evidence="1 2">Nb-231</strain>
    </source>
</reference>
<evidence type="ECO:0000313" key="2">
    <source>
        <dbReference type="Proteomes" id="UP000003374"/>
    </source>
</evidence>
<evidence type="ECO:0000313" key="1">
    <source>
        <dbReference type="EMBL" id="EAR22854.1"/>
    </source>
</evidence>
<keyword evidence="2" id="KW-1185">Reference proteome</keyword>
<dbReference type="CDD" id="cd00565">
    <property type="entry name" value="Ubl_ThiS"/>
    <property type="match status" value="1"/>
</dbReference>
<dbReference type="PANTHER" id="PTHR34472">
    <property type="entry name" value="SULFUR CARRIER PROTEIN THIS"/>
    <property type="match status" value="1"/>
</dbReference>
<dbReference type="InterPro" id="IPR003749">
    <property type="entry name" value="ThiS/MoaD-like"/>
</dbReference>
<dbReference type="EMBL" id="AAOF01000002">
    <property type="protein sequence ID" value="EAR22854.1"/>
    <property type="molecule type" value="Genomic_DNA"/>
</dbReference>
<dbReference type="SUPFAM" id="SSF54285">
    <property type="entry name" value="MoaD/ThiS"/>
    <property type="match status" value="1"/>
</dbReference>
<dbReference type="STRING" id="314278.NB231_10388"/>
<organism evidence="1 2">
    <name type="scientific">Nitrococcus mobilis Nb-231</name>
    <dbReference type="NCBI Taxonomy" id="314278"/>
    <lineage>
        <taxon>Bacteria</taxon>
        <taxon>Pseudomonadati</taxon>
        <taxon>Pseudomonadota</taxon>
        <taxon>Gammaproteobacteria</taxon>
        <taxon>Chromatiales</taxon>
        <taxon>Ectothiorhodospiraceae</taxon>
        <taxon>Nitrococcus</taxon>
    </lineage>
</organism>
<dbReference type="InterPro" id="IPR010035">
    <property type="entry name" value="Thi_S"/>
</dbReference>
<dbReference type="NCBIfam" id="TIGR01683">
    <property type="entry name" value="thiS"/>
    <property type="match status" value="1"/>
</dbReference>
<dbReference type="PANTHER" id="PTHR34472:SF1">
    <property type="entry name" value="SULFUR CARRIER PROTEIN THIS"/>
    <property type="match status" value="1"/>
</dbReference>
<dbReference type="Gene3D" id="3.10.20.30">
    <property type="match status" value="1"/>
</dbReference>
<dbReference type="Pfam" id="PF02597">
    <property type="entry name" value="ThiS"/>
    <property type="match status" value="1"/>
</dbReference>
<comment type="caution">
    <text evidence="1">The sequence shown here is derived from an EMBL/GenBank/DDBJ whole genome shotgun (WGS) entry which is preliminary data.</text>
</comment>
<dbReference type="InterPro" id="IPR016155">
    <property type="entry name" value="Mopterin_synth/thiamin_S_b"/>
</dbReference>
<dbReference type="Proteomes" id="UP000003374">
    <property type="component" value="Unassembled WGS sequence"/>
</dbReference>
<accession>A4BNQ5</accession>
<evidence type="ECO:0008006" key="3">
    <source>
        <dbReference type="Google" id="ProtNLM"/>
    </source>
</evidence>
<protein>
    <recommendedName>
        <fullName evidence="3">Thiamine biosynthesis protein ThiS</fullName>
    </recommendedName>
</protein>
<dbReference type="HOGENOM" id="CLU_174611_3_0_6"/>
<sequence length="67" mass="7448">MIRITVNGEVREVRTGLTAAELIAELELASRRFAVEINETVLPRSHLTEYRIRSGDRIEIVQAIGGG</sequence>
<dbReference type="eggNOG" id="COG2104">
    <property type="taxonomic scope" value="Bacteria"/>
</dbReference>